<keyword evidence="4" id="KW-1185">Reference proteome</keyword>
<name>A0A939PQ75_9ACTN</name>
<evidence type="ECO:0000313" key="4">
    <source>
        <dbReference type="Proteomes" id="UP000669179"/>
    </source>
</evidence>
<dbReference type="InterPro" id="IPR006016">
    <property type="entry name" value="UspA"/>
</dbReference>
<dbReference type="InterPro" id="IPR006015">
    <property type="entry name" value="Universal_stress_UspA"/>
</dbReference>
<reference evidence="3" key="1">
    <citation type="submission" date="2021-03" db="EMBL/GenBank/DDBJ databases">
        <authorList>
            <person name="Kanchanasin P."/>
            <person name="Saeng-In P."/>
            <person name="Phongsopitanun W."/>
            <person name="Yuki M."/>
            <person name="Kudo T."/>
            <person name="Ohkuma M."/>
            <person name="Tanasupawat S."/>
        </authorList>
    </citation>
    <scope>NUCLEOTIDE SEQUENCE</scope>
    <source>
        <strain evidence="3">GKU 128</strain>
    </source>
</reference>
<dbReference type="Proteomes" id="UP000669179">
    <property type="component" value="Unassembled WGS sequence"/>
</dbReference>
<sequence length="227" mass="23423">MRTVGRRLLREAVRQVRAEVPDALVTSELDHGDPATLLLDRGRAARLLVVGARGAGVFRALTVGPIGPKLAAHAACPVAVVRGTTAGHERIVVGTDGSSGAQAAVEFGFAEAAARGARLRVLQAFAPAAPETPQAFVMGAQRRRMTVSLSGSIAPWRDKYPEVAVSEAVIKGHPLSVLIDGSAFADLLVLGSRGAGGFAGLRSGAVSTGALQHARCPVVIVRHQPSP</sequence>
<dbReference type="AlphaFoldDB" id="A0A939PQ75"/>
<dbReference type="Gene3D" id="3.40.50.620">
    <property type="entry name" value="HUPs"/>
    <property type="match status" value="2"/>
</dbReference>
<dbReference type="RefSeq" id="WP_208260726.1">
    <property type="nucleotide sequence ID" value="NZ_JAGEOJ010000017.1"/>
</dbReference>
<dbReference type="PANTHER" id="PTHR46553:SF3">
    <property type="entry name" value="ADENINE NUCLEOTIDE ALPHA HYDROLASES-LIKE SUPERFAMILY PROTEIN"/>
    <property type="match status" value="1"/>
</dbReference>
<dbReference type="EMBL" id="JAGEOJ010000017">
    <property type="protein sequence ID" value="MBO2452701.1"/>
    <property type="molecule type" value="Genomic_DNA"/>
</dbReference>
<evidence type="ECO:0000313" key="3">
    <source>
        <dbReference type="EMBL" id="MBO2452701.1"/>
    </source>
</evidence>
<comment type="similarity">
    <text evidence="1">Belongs to the universal stress protein A family.</text>
</comment>
<comment type="caution">
    <text evidence="3">The sequence shown here is derived from an EMBL/GenBank/DDBJ whole genome shotgun (WGS) entry which is preliminary data.</text>
</comment>
<evidence type="ECO:0000259" key="2">
    <source>
        <dbReference type="Pfam" id="PF00582"/>
    </source>
</evidence>
<dbReference type="PANTHER" id="PTHR46553">
    <property type="entry name" value="ADENINE NUCLEOTIDE ALPHA HYDROLASES-LIKE SUPERFAMILY PROTEIN"/>
    <property type="match status" value="1"/>
</dbReference>
<accession>A0A939PQ75</accession>
<feature type="domain" description="UspA" evidence="2">
    <location>
        <begin position="13"/>
        <end position="82"/>
    </location>
</feature>
<protein>
    <submittedName>
        <fullName evidence="3">Universal stress protein</fullName>
    </submittedName>
</protein>
<dbReference type="InterPro" id="IPR014729">
    <property type="entry name" value="Rossmann-like_a/b/a_fold"/>
</dbReference>
<dbReference type="Pfam" id="PF00582">
    <property type="entry name" value="Usp"/>
    <property type="match status" value="2"/>
</dbReference>
<proteinExistence type="inferred from homology"/>
<gene>
    <name evidence="3" type="ORF">J4573_36810</name>
</gene>
<dbReference type="SUPFAM" id="SSF52402">
    <property type="entry name" value="Adenine nucleotide alpha hydrolases-like"/>
    <property type="match status" value="2"/>
</dbReference>
<feature type="domain" description="UspA" evidence="2">
    <location>
        <begin position="89"/>
        <end position="222"/>
    </location>
</feature>
<organism evidence="3 4">
    <name type="scientific">Actinomadura barringtoniae</name>
    <dbReference type="NCBI Taxonomy" id="1427535"/>
    <lineage>
        <taxon>Bacteria</taxon>
        <taxon>Bacillati</taxon>
        <taxon>Actinomycetota</taxon>
        <taxon>Actinomycetes</taxon>
        <taxon>Streptosporangiales</taxon>
        <taxon>Thermomonosporaceae</taxon>
        <taxon>Actinomadura</taxon>
    </lineage>
</organism>
<dbReference type="PRINTS" id="PR01438">
    <property type="entry name" value="UNVRSLSTRESS"/>
</dbReference>
<evidence type="ECO:0000256" key="1">
    <source>
        <dbReference type="ARBA" id="ARBA00008791"/>
    </source>
</evidence>